<reference evidence="2" key="2">
    <citation type="submission" date="2020-05" db="UniProtKB">
        <authorList>
            <consortium name="EnsemblMetazoa"/>
        </authorList>
    </citation>
    <scope>IDENTIFICATION</scope>
    <source>
        <strain evidence="2">IAEA</strain>
    </source>
</reference>
<dbReference type="AlphaFoldDB" id="A0A1B0AMW6"/>
<keyword evidence="3" id="KW-1185">Reference proteome</keyword>
<feature type="transmembrane region" description="Helical" evidence="1">
    <location>
        <begin position="23"/>
        <end position="40"/>
    </location>
</feature>
<dbReference type="EnsemblMetazoa" id="GPPI002378-RA">
    <property type="protein sequence ID" value="GPPI002378-PA"/>
    <property type="gene ID" value="GPPI002378"/>
</dbReference>
<feature type="transmembrane region" description="Helical" evidence="1">
    <location>
        <begin position="141"/>
        <end position="163"/>
    </location>
</feature>
<organism evidence="2 3">
    <name type="scientific">Glossina palpalis gambiensis</name>
    <dbReference type="NCBI Taxonomy" id="67801"/>
    <lineage>
        <taxon>Eukaryota</taxon>
        <taxon>Metazoa</taxon>
        <taxon>Ecdysozoa</taxon>
        <taxon>Arthropoda</taxon>
        <taxon>Hexapoda</taxon>
        <taxon>Insecta</taxon>
        <taxon>Pterygota</taxon>
        <taxon>Neoptera</taxon>
        <taxon>Endopterygota</taxon>
        <taxon>Diptera</taxon>
        <taxon>Brachycera</taxon>
        <taxon>Muscomorpha</taxon>
        <taxon>Hippoboscoidea</taxon>
        <taxon>Glossinidae</taxon>
        <taxon>Glossina</taxon>
    </lineage>
</organism>
<protein>
    <submittedName>
        <fullName evidence="2">Uncharacterized protein</fullName>
    </submittedName>
</protein>
<sequence>MRNFISCKRAGCAVKWTMCGKSICLWPFNLLAVILLILLPQQQQHVVCYPQHVAISSLSPSISYAPVTATDSMARSATAKHSTFIEKREVNNNKLNANSRAYIPYENDRNSIDDAYLTDRANSLSFTEQCIMAFKLSFLTFLHIAVLWEKGLFAFLAAMLPFINIK</sequence>
<evidence type="ECO:0000256" key="1">
    <source>
        <dbReference type="SAM" id="Phobius"/>
    </source>
</evidence>
<dbReference type="EMBL" id="JXJN01000617">
    <property type="status" value="NOT_ANNOTATED_CDS"/>
    <property type="molecule type" value="Genomic_DNA"/>
</dbReference>
<evidence type="ECO:0000313" key="2">
    <source>
        <dbReference type="EnsemblMetazoa" id="GPPI002378-PA"/>
    </source>
</evidence>
<keyword evidence="1" id="KW-1133">Transmembrane helix</keyword>
<reference evidence="3" key="1">
    <citation type="submission" date="2015-01" db="EMBL/GenBank/DDBJ databases">
        <authorList>
            <person name="Aksoy S."/>
            <person name="Warren W."/>
            <person name="Wilson R.K."/>
        </authorList>
    </citation>
    <scope>NUCLEOTIDE SEQUENCE [LARGE SCALE GENOMIC DNA]</scope>
    <source>
        <strain evidence="3">IAEA</strain>
    </source>
</reference>
<keyword evidence="1" id="KW-0472">Membrane</keyword>
<dbReference type="VEuPathDB" id="VectorBase:GPPI002378"/>
<dbReference type="Proteomes" id="UP000092460">
    <property type="component" value="Unassembled WGS sequence"/>
</dbReference>
<evidence type="ECO:0000313" key="3">
    <source>
        <dbReference type="Proteomes" id="UP000092460"/>
    </source>
</evidence>
<proteinExistence type="predicted"/>
<accession>A0A1B0AMW6</accession>
<dbReference type="EMBL" id="JXJN01000616">
    <property type="status" value="NOT_ANNOTATED_CDS"/>
    <property type="molecule type" value="Genomic_DNA"/>
</dbReference>
<keyword evidence="1" id="KW-0812">Transmembrane</keyword>
<name>A0A1B0AMW6_9MUSC</name>